<evidence type="ECO:0000256" key="8">
    <source>
        <dbReference type="PIRSR" id="PIRSR001365-2"/>
    </source>
</evidence>
<dbReference type="GO" id="GO:0042838">
    <property type="term" value="P:D-glucarate catabolic process"/>
    <property type="evidence" value="ECO:0007669"/>
    <property type="project" value="UniProtKB-UniRule"/>
</dbReference>
<dbReference type="EC" id="4.2.1.41" evidence="5"/>
<dbReference type="InterPro" id="IPR002220">
    <property type="entry name" value="DapA-like"/>
</dbReference>
<gene>
    <name evidence="9" type="primary">kdgD</name>
    <name evidence="9" type="ORF">DL238_13305</name>
</gene>
<feature type="active site" description="Schiff-base intermediate with substrate" evidence="7">
    <location>
        <position position="168"/>
    </location>
</feature>
<evidence type="ECO:0000313" key="9">
    <source>
        <dbReference type="EMBL" id="RDS75682.1"/>
    </source>
</evidence>
<dbReference type="HAMAP" id="MF_00694">
    <property type="entry name" value="KDGDH"/>
    <property type="match status" value="1"/>
</dbReference>
<comment type="catalytic activity">
    <reaction evidence="1 5">
        <text>5-dehydro-4-deoxy-D-glucarate + H(+) = 2,5-dioxopentanoate + CO2 + H2O</text>
        <dbReference type="Rhea" id="RHEA:24608"/>
        <dbReference type="ChEBI" id="CHEBI:15377"/>
        <dbReference type="ChEBI" id="CHEBI:15378"/>
        <dbReference type="ChEBI" id="CHEBI:16526"/>
        <dbReference type="ChEBI" id="CHEBI:42819"/>
        <dbReference type="ChEBI" id="CHEBI:58136"/>
        <dbReference type="EC" id="4.2.1.41"/>
    </reaction>
</comment>
<evidence type="ECO:0000313" key="10">
    <source>
        <dbReference type="Proteomes" id="UP000254101"/>
    </source>
</evidence>
<dbReference type="InterPro" id="IPR013785">
    <property type="entry name" value="Aldolase_TIM"/>
</dbReference>
<feature type="active site" description="Proton donor/acceptor" evidence="7">
    <location>
        <position position="142"/>
    </location>
</feature>
<evidence type="ECO:0000256" key="3">
    <source>
        <dbReference type="ARBA" id="ARBA00007592"/>
    </source>
</evidence>
<dbReference type="AlphaFoldDB" id="A0A395LFX1"/>
<sequence>MDWYQELANKIGKGLLTFPVTHFDGDLQFDEGAYRAHCDFLLQHPFAAIFAAGGTGEFFSLTPAEVSRVVRAAVGETSGRVPVVAGCGYGTALACEMARDAENAGADAILLLPPYLVQASQDGLARHVEAVCRSTGLGVILYGRDNCRIAPTTLEALCDACRNLIGYKDGIGDIELFVAQQALMSERLVYIGGLPTAEMFAAPYLAMGCSTYSSAIANFAPKLAFEFYDAILSNDTQRTSGMLERFVLPYVDIRNRGAGYAVAIVKAAMRIVGRNAGPVRPPLEDLQTDHFRELEALILREIEVLKS</sequence>
<dbReference type="Proteomes" id="UP000254101">
    <property type="component" value="Unassembled WGS sequence"/>
</dbReference>
<dbReference type="OrthoDB" id="9782828at2"/>
<dbReference type="PANTHER" id="PTHR12128">
    <property type="entry name" value="DIHYDRODIPICOLINATE SYNTHASE"/>
    <property type="match status" value="1"/>
</dbReference>
<dbReference type="SUPFAM" id="SSF51569">
    <property type="entry name" value="Aldolase"/>
    <property type="match status" value="1"/>
</dbReference>
<comment type="caution">
    <text evidence="9">The sequence shown here is derived from an EMBL/GenBank/DDBJ whole genome shotgun (WGS) entry which is preliminary data.</text>
</comment>
<dbReference type="NCBIfam" id="NF002958">
    <property type="entry name" value="PRK03620.1"/>
    <property type="match status" value="1"/>
</dbReference>
<dbReference type="InterPro" id="IPR017655">
    <property type="entry name" value="Dehydro-deoxyglucarate_dehyd"/>
</dbReference>
<proteinExistence type="inferred from homology"/>
<organism evidence="9 10">
    <name type="scientific">Alteriqipengyuania lutimaris</name>
    <dbReference type="NCBI Taxonomy" id="1538146"/>
    <lineage>
        <taxon>Bacteria</taxon>
        <taxon>Pseudomonadati</taxon>
        <taxon>Pseudomonadota</taxon>
        <taxon>Alphaproteobacteria</taxon>
        <taxon>Sphingomonadales</taxon>
        <taxon>Erythrobacteraceae</taxon>
        <taxon>Alteriqipengyuania</taxon>
    </lineage>
</organism>
<dbReference type="GO" id="GO:0008840">
    <property type="term" value="F:4-hydroxy-tetrahydrodipicolinate synthase activity"/>
    <property type="evidence" value="ECO:0007669"/>
    <property type="project" value="TreeGrafter"/>
</dbReference>
<dbReference type="RefSeq" id="WP_115492949.1">
    <property type="nucleotide sequence ID" value="NZ_JACHWW010000002.1"/>
</dbReference>
<comment type="pathway">
    <text evidence="2 5">Carbohydrate acid metabolism; D-glucarate degradation; 2,5-dioxopentanoate from D-glucarate: step 2/2.</text>
</comment>
<evidence type="ECO:0000256" key="5">
    <source>
        <dbReference type="HAMAP-Rule" id="MF_00694"/>
    </source>
</evidence>
<dbReference type="Gene3D" id="3.20.20.70">
    <property type="entry name" value="Aldolase class I"/>
    <property type="match status" value="1"/>
</dbReference>
<dbReference type="PANTHER" id="PTHR12128:SF19">
    <property type="entry name" value="5-DEHYDRO-4-DEOXYGLUCARATE DEHYDRATASE 2-RELATED"/>
    <property type="match status" value="1"/>
</dbReference>
<dbReference type="SMART" id="SM01130">
    <property type="entry name" value="DHDPS"/>
    <property type="match status" value="1"/>
</dbReference>
<name>A0A395LFX1_9SPHN</name>
<dbReference type="CDD" id="cd00951">
    <property type="entry name" value="KDGDH"/>
    <property type="match status" value="1"/>
</dbReference>
<evidence type="ECO:0000256" key="2">
    <source>
        <dbReference type="ARBA" id="ARBA00004983"/>
    </source>
</evidence>
<dbReference type="Pfam" id="PF00701">
    <property type="entry name" value="DHDPS"/>
    <property type="match status" value="1"/>
</dbReference>
<evidence type="ECO:0000256" key="6">
    <source>
        <dbReference type="PIRNR" id="PIRNR001365"/>
    </source>
</evidence>
<dbReference type="GO" id="GO:0047448">
    <property type="term" value="F:5-dehydro-4-deoxyglucarate dehydratase activity"/>
    <property type="evidence" value="ECO:0007669"/>
    <property type="project" value="UniProtKB-UniRule"/>
</dbReference>
<dbReference type="EMBL" id="QRBB01000002">
    <property type="protein sequence ID" value="RDS75682.1"/>
    <property type="molecule type" value="Genomic_DNA"/>
</dbReference>
<protein>
    <recommendedName>
        <fullName evidence="5">Probable 5-dehydro-4-deoxyglucarate dehydratase</fullName>
        <ecNumber evidence="5">4.2.1.41</ecNumber>
    </recommendedName>
    <alternativeName>
        <fullName evidence="5">5-keto-4-deoxy-glucarate dehydratase</fullName>
        <shortName evidence="5">KDGDH</shortName>
    </alternativeName>
</protein>
<reference evidence="9 10" key="1">
    <citation type="submission" date="2018-07" db="EMBL/GenBank/DDBJ databases">
        <title>Erythrobacter nanhaiensis sp. nov., a novel member of the genus Erythrobacter isolated from the South China Sea.</title>
        <authorList>
            <person name="Chen X."/>
            <person name="Liu J."/>
        </authorList>
    </citation>
    <scope>NUCLEOTIDE SEQUENCE [LARGE SCALE GENOMIC DNA]</scope>
    <source>
        <strain evidence="9 10">S-5</strain>
    </source>
</reference>
<evidence type="ECO:0000256" key="1">
    <source>
        <dbReference type="ARBA" id="ARBA00001446"/>
    </source>
</evidence>
<dbReference type="PIRSF" id="PIRSF001365">
    <property type="entry name" value="DHDPS"/>
    <property type="match status" value="1"/>
</dbReference>
<keyword evidence="10" id="KW-1185">Reference proteome</keyword>
<evidence type="ECO:0000256" key="4">
    <source>
        <dbReference type="ARBA" id="ARBA00023239"/>
    </source>
</evidence>
<dbReference type="NCBIfam" id="TIGR03249">
    <property type="entry name" value="KdgD"/>
    <property type="match status" value="1"/>
</dbReference>
<accession>A0A395LFX1</accession>
<evidence type="ECO:0000256" key="7">
    <source>
        <dbReference type="PIRSR" id="PIRSR001365-1"/>
    </source>
</evidence>
<dbReference type="UniPathway" id="UPA00564">
    <property type="reaction ID" value="UER00628"/>
</dbReference>
<feature type="binding site" evidence="8">
    <location>
        <position position="55"/>
    </location>
    <ligand>
        <name>pyruvate</name>
        <dbReference type="ChEBI" id="CHEBI:15361"/>
    </ligand>
</feature>
<comment type="similarity">
    <text evidence="3 5 6">Belongs to the DapA family.</text>
</comment>
<keyword evidence="4 5" id="KW-0456">Lyase</keyword>